<dbReference type="HOGENOM" id="CLU_1277452_0_0_1"/>
<accession>A0A067N0W0</accession>
<dbReference type="InParanoid" id="A0A067N0W0"/>
<name>A0A067N0W0_BOTB1</name>
<feature type="region of interest" description="Disordered" evidence="1">
    <location>
        <begin position="1"/>
        <end position="34"/>
    </location>
</feature>
<dbReference type="Proteomes" id="UP000027195">
    <property type="component" value="Unassembled WGS sequence"/>
</dbReference>
<feature type="transmembrane region" description="Helical" evidence="2">
    <location>
        <begin position="181"/>
        <end position="201"/>
    </location>
</feature>
<feature type="transmembrane region" description="Helical" evidence="2">
    <location>
        <begin position="89"/>
        <end position="109"/>
    </location>
</feature>
<dbReference type="EMBL" id="KL198024">
    <property type="protein sequence ID" value="KDQ17391.1"/>
    <property type="molecule type" value="Genomic_DNA"/>
</dbReference>
<gene>
    <name evidence="3" type="ORF">BOTBODRAFT_53491</name>
</gene>
<dbReference type="AlphaFoldDB" id="A0A067N0W0"/>
<reference evidence="4" key="1">
    <citation type="journal article" date="2014" name="Proc. Natl. Acad. Sci. U.S.A.">
        <title>Extensive sampling of basidiomycete genomes demonstrates inadequacy of the white-rot/brown-rot paradigm for wood decay fungi.</title>
        <authorList>
            <person name="Riley R."/>
            <person name="Salamov A.A."/>
            <person name="Brown D.W."/>
            <person name="Nagy L.G."/>
            <person name="Floudas D."/>
            <person name="Held B.W."/>
            <person name="Levasseur A."/>
            <person name="Lombard V."/>
            <person name="Morin E."/>
            <person name="Otillar R."/>
            <person name="Lindquist E.A."/>
            <person name="Sun H."/>
            <person name="LaButti K.M."/>
            <person name="Schmutz J."/>
            <person name="Jabbour D."/>
            <person name="Luo H."/>
            <person name="Baker S.E."/>
            <person name="Pisabarro A.G."/>
            <person name="Walton J.D."/>
            <person name="Blanchette R.A."/>
            <person name="Henrissat B."/>
            <person name="Martin F."/>
            <person name="Cullen D."/>
            <person name="Hibbett D.S."/>
            <person name="Grigoriev I.V."/>
        </authorList>
    </citation>
    <scope>NUCLEOTIDE SEQUENCE [LARGE SCALE GENOMIC DNA]</scope>
    <source>
        <strain evidence="4">FD-172 SS1</strain>
    </source>
</reference>
<feature type="transmembrane region" description="Helical" evidence="2">
    <location>
        <begin position="61"/>
        <end position="82"/>
    </location>
</feature>
<proteinExistence type="predicted"/>
<evidence type="ECO:0000256" key="2">
    <source>
        <dbReference type="SAM" id="Phobius"/>
    </source>
</evidence>
<keyword evidence="4" id="KW-1185">Reference proteome</keyword>
<evidence type="ECO:0000313" key="3">
    <source>
        <dbReference type="EMBL" id="KDQ17391.1"/>
    </source>
</evidence>
<evidence type="ECO:0000256" key="1">
    <source>
        <dbReference type="SAM" id="MobiDB-lite"/>
    </source>
</evidence>
<evidence type="ECO:0000313" key="4">
    <source>
        <dbReference type="Proteomes" id="UP000027195"/>
    </source>
</evidence>
<sequence>MTLQPLPTSAPAQNAPSVSSMEKGIKAGNTSNNGGLSPKDLESLKWAYDFVFTRRLHYEDLLWQVPSMSFAGQAFLFTIALGSSSSTGARVISMMISMLISYLTAGTFAKHSLMESADAIWLGKAEEQLFPESVSWFGDGGDWRPHGNAHIEHAWPDRHDIWRAPILKRNAKGNAWLVHNWIWGIRFMLATAGAILVIFIVRPSWINTNPTTLLTF</sequence>
<protein>
    <submittedName>
        <fullName evidence="3">Uncharacterized protein</fullName>
    </submittedName>
</protein>
<keyword evidence="2" id="KW-1133">Transmembrane helix</keyword>
<keyword evidence="2" id="KW-0812">Transmembrane</keyword>
<feature type="compositionally biased region" description="Polar residues" evidence="1">
    <location>
        <begin position="1"/>
        <end position="20"/>
    </location>
</feature>
<dbReference type="OrthoDB" id="2536935at2759"/>
<organism evidence="3 4">
    <name type="scientific">Botryobasidium botryosum (strain FD-172 SS1)</name>
    <dbReference type="NCBI Taxonomy" id="930990"/>
    <lineage>
        <taxon>Eukaryota</taxon>
        <taxon>Fungi</taxon>
        <taxon>Dikarya</taxon>
        <taxon>Basidiomycota</taxon>
        <taxon>Agaricomycotina</taxon>
        <taxon>Agaricomycetes</taxon>
        <taxon>Cantharellales</taxon>
        <taxon>Botryobasidiaceae</taxon>
        <taxon>Botryobasidium</taxon>
    </lineage>
</organism>
<keyword evidence="2" id="KW-0472">Membrane</keyword>